<keyword evidence="3 6" id="KW-0731">Sigma factor</keyword>
<feature type="domain" description="RNA polymerase sigma factor 70 region 4 type 2" evidence="8">
    <location>
        <begin position="161"/>
        <end position="213"/>
    </location>
</feature>
<keyword evidence="5 6" id="KW-0804">Transcription</keyword>
<dbReference type="PROSITE" id="PS01063">
    <property type="entry name" value="SIGMA70_ECF"/>
    <property type="match status" value="1"/>
</dbReference>
<evidence type="ECO:0000256" key="3">
    <source>
        <dbReference type="ARBA" id="ARBA00023082"/>
    </source>
</evidence>
<gene>
    <name evidence="9" type="ORF">MGN01_43350</name>
</gene>
<dbReference type="InterPro" id="IPR000838">
    <property type="entry name" value="RNA_pol_sigma70_ECF_CS"/>
</dbReference>
<dbReference type="Pfam" id="PF08281">
    <property type="entry name" value="Sigma70_r4_2"/>
    <property type="match status" value="1"/>
</dbReference>
<evidence type="ECO:0000313" key="9">
    <source>
        <dbReference type="EMBL" id="GEP12490.1"/>
    </source>
</evidence>
<dbReference type="Gene3D" id="1.10.1740.10">
    <property type="match status" value="1"/>
</dbReference>
<dbReference type="InterPro" id="IPR013324">
    <property type="entry name" value="RNA_pol_sigma_r3/r4-like"/>
</dbReference>
<protein>
    <recommendedName>
        <fullName evidence="6">RNA polymerase sigma factor</fullName>
    </recommendedName>
</protein>
<reference evidence="9 10" key="1">
    <citation type="submission" date="2019-07" db="EMBL/GenBank/DDBJ databases">
        <title>Whole genome shotgun sequence of Methylobacterium gnaphalii NBRC 107716.</title>
        <authorList>
            <person name="Hosoyama A."/>
            <person name="Uohara A."/>
            <person name="Ohji S."/>
            <person name="Ichikawa N."/>
        </authorList>
    </citation>
    <scope>NUCLEOTIDE SEQUENCE [LARGE SCALE GENOMIC DNA]</scope>
    <source>
        <strain evidence="9 10">NBRC 107716</strain>
    </source>
</reference>
<dbReference type="Gene3D" id="1.10.10.10">
    <property type="entry name" value="Winged helix-like DNA-binding domain superfamily/Winged helix DNA-binding domain"/>
    <property type="match status" value="1"/>
</dbReference>
<organism evidence="9 10">
    <name type="scientific">Methylobacterium gnaphalii</name>
    <dbReference type="NCBI Taxonomy" id="1010610"/>
    <lineage>
        <taxon>Bacteria</taxon>
        <taxon>Pseudomonadati</taxon>
        <taxon>Pseudomonadota</taxon>
        <taxon>Alphaproteobacteria</taxon>
        <taxon>Hyphomicrobiales</taxon>
        <taxon>Methylobacteriaceae</taxon>
        <taxon>Methylobacterium</taxon>
    </lineage>
</organism>
<dbReference type="SUPFAM" id="SSF88946">
    <property type="entry name" value="Sigma2 domain of RNA polymerase sigma factors"/>
    <property type="match status" value="1"/>
</dbReference>
<accession>A0A512JR99</accession>
<keyword evidence="4 6" id="KW-0238">DNA-binding</keyword>
<dbReference type="InterPro" id="IPR036388">
    <property type="entry name" value="WH-like_DNA-bd_sf"/>
</dbReference>
<dbReference type="EMBL" id="BJZV01000044">
    <property type="protein sequence ID" value="GEP12490.1"/>
    <property type="molecule type" value="Genomic_DNA"/>
</dbReference>
<dbReference type="Proteomes" id="UP000321750">
    <property type="component" value="Unassembled WGS sequence"/>
</dbReference>
<evidence type="ECO:0000256" key="2">
    <source>
        <dbReference type="ARBA" id="ARBA00023015"/>
    </source>
</evidence>
<evidence type="ECO:0000259" key="8">
    <source>
        <dbReference type="Pfam" id="PF08281"/>
    </source>
</evidence>
<proteinExistence type="inferred from homology"/>
<dbReference type="GO" id="GO:0003677">
    <property type="term" value="F:DNA binding"/>
    <property type="evidence" value="ECO:0007669"/>
    <property type="project" value="UniProtKB-KW"/>
</dbReference>
<sequence>MTSVKDRVTDGTGELPAPTRRHLGDQLRALYGFVIAEPQPAQLLELIGRLEAALGAQRAEDVEAFRRQLVDALPGLRAFAMSLTINAAKADDLVQDTVLKAWANQHRYAPDTNLKAWLCTIMRNNFYSDIRRRKREVEDADGNAAAQLVTLPPQEHGMDLQKVWSLVARLPAVQREALMLVTAQGLTYEAAAALLACQVGTVKSRVSRARVALMEMINQVARVAA</sequence>
<dbReference type="GO" id="GO:0016987">
    <property type="term" value="F:sigma factor activity"/>
    <property type="evidence" value="ECO:0007669"/>
    <property type="project" value="UniProtKB-KW"/>
</dbReference>
<evidence type="ECO:0000313" key="10">
    <source>
        <dbReference type="Proteomes" id="UP000321750"/>
    </source>
</evidence>
<evidence type="ECO:0000256" key="6">
    <source>
        <dbReference type="RuleBase" id="RU000716"/>
    </source>
</evidence>
<evidence type="ECO:0000259" key="7">
    <source>
        <dbReference type="Pfam" id="PF04542"/>
    </source>
</evidence>
<feature type="domain" description="RNA polymerase sigma-70 region 2" evidence="7">
    <location>
        <begin position="73"/>
        <end position="135"/>
    </location>
</feature>
<dbReference type="RefSeq" id="WP_147048853.1">
    <property type="nucleotide sequence ID" value="NZ_BJZV01000044.1"/>
</dbReference>
<dbReference type="InterPro" id="IPR014284">
    <property type="entry name" value="RNA_pol_sigma-70_dom"/>
</dbReference>
<dbReference type="PANTHER" id="PTHR43133:SF25">
    <property type="entry name" value="RNA POLYMERASE SIGMA FACTOR RFAY-RELATED"/>
    <property type="match status" value="1"/>
</dbReference>
<dbReference type="InterPro" id="IPR013249">
    <property type="entry name" value="RNA_pol_sigma70_r4_t2"/>
</dbReference>
<dbReference type="NCBIfam" id="TIGR02937">
    <property type="entry name" value="sigma70-ECF"/>
    <property type="match status" value="1"/>
</dbReference>
<comment type="similarity">
    <text evidence="1 6">Belongs to the sigma-70 factor family. ECF subfamily.</text>
</comment>
<dbReference type="OrthoDB" id="9797134at2"/>
<dbReference type="GO" id="GO:0006352">
    <property type="term" value="P:DNA-templated transcription initiation"/>
    <property type="evidence" value="ECO:0007669"/>
    <property type="project" value="InterPro"/>
</dbReference>
<dbReference type="PANTHER" id="PTHR43133">
    <property type="entry name" value="RNA POLYMERASE ECF-TYPE SIGMA FACTO"/>
    <property type="match status" value="1"/>
</dbReference>
<dbReference type="AlphaFoldDB" id="A0A512JR99"/>
<dbReference type="InterPro" id="IPR013325">
    <property type="entry name" value="RNA_pol_sigma_r2"/>
</dbReference>
<evidence type="ECO:0000256" key="5">
    <source>
        <dbReference type="ARBA" id="ARBA00023163"/>
    </source>
</evidence>
<dbReference type="InterPro" id="IPR039425">
    <property type="entry name" value="RNA_pol_sigma-70-like"/>
</dbReference>
<comment type="caution">
    <text evidence="9">The sequence shown here is derived from an EMBL/GenBank/DDBJ whole genome shotgun (WGS) entry which is preliminary data.</text>
</comment>
<keyword evidence="2 6" id="KW-0805">Transcription regulation</keyword>
<dbReference type="InterPro" id="IPR007627">
    <property type="entry name" value="RNA_pol_sigma70_r2"/>
</dbReference>
<evidence type="ECO:0000256" key="4">
    <source>
        <dbReference type="ARBA" id="ARBA00023125"/>
    </source>
</evidence>
<evidence type="ECO:0000256" key="1">
    <source>
        <dbReference type="ARBA" id="ARBA00010641"/>
    </source>
</evidence>
<dbReference type="Pfam" id="PF04542">
    <property type="entry name" value="Sigma70_r2"/>
    <property type="match status" value="1"/>
</dbReference>
<name>A0A512JR99_9HYPH</name>
<keyword evidence="10" id="KW-1185">Reference proteome</keyword>
<dbReference type="SUPFAM" id="SSF88659">
    <property type="entry name" value="Sigma3 and sigma4 domains of RNA polymerase sigma factors"/>
    <property type="match status" value="1"/>
</dbReference>